<name>A0ABP6W1J8_9GAMM</name>
<evidence type="ECO:0008006" key="3">
    <source>
        <dbReference type="Google" id="ProtNLM"/>
    </source>
</evidence>
<comment type="caution">
    <text evidence="1">The sequence shown here is derived from an EMBL/GenBank/DDBJ whole genome shotgun (WGS) entry which is preliminary data.</text>
</comment>
<dbReference type="InterPro" id="IPR036651">
    <property type="entry name" value="Gln_synt_N_sf"/>
</dbReference>
<organism evidence="1 2">
    <name type="scientific">Zobellella aerophila</name>
    <dbReference type="NCBI Taxonomy" id="870480"/>
    <lineage>
        <taxon>Bacteria</taxon>
        <taxon>Pseudomonadati</taxon>
        <taxon>Pseudomonadota</taxon>
        <taxon>Gammaproteobacteria</taxon>
        <taxon>Aeromonadales</taxon>
        <taxon>Aeromonadaceae</taxon>
        <taxon>Zobellella</taxon>
    </lineage>
</organism>
<dbReference type="EMBL" id="BAABCX010000003">
    <property type="protein sequence ID" value="GAA3543062.1"/>
    <property type="molecule type" value="Genomic_DNA"/>
</dbReference>
<keyword evidence="2" id="KW-1185">Reference proteome</keyword>
<reference evidence="2" key="1">
    <citation type="journal article" date="2019" name="Int. J. Syst. Evol. Microbiol.">
        <title>The Global Catalogue of Microorganisms (GCM) 10K type strain sequencing project: providing services to taxonomists for standard genome sequencing and annotation.</title>
        <authorList>
            <consortium name="The Broad Institute Genomics Platform"/>
            <consortium name="The Broad Institute Genome Sequencing Center for Infectious Disease"/>
            <person name="Wu L."/>
            <person name="Ma J."/>
        </authorList>
    </citation>
    <scope>NUCLEOTIDE SEQUENCE [LARGE SCALE GENOMIC DNA]</scope>
    <source>
        <strain evidence="2">JCM 17110</strain>
    </source>
</reference>
<dbReference type="Proteomes" id="UP001500795">
    <property type="component" value="Unassembled WGS sequence"/>
</dbReference>
<evidence type="ECO:0000313" key="1">
    <source>
        <dbReference type="EMBL" id="GAA3543062.1"/>
    </source>
</evidence>
<evidence type="ECO:0000313" key="2">
    <source>
        <dbReference type="Proteomes" id="UP001500795"/>
    </source>
</evidence>
<protein>
    <recommendedName>
        <fullName evidence="3">Glutamine synthetase</fullName>
    </recommendedName>
</protein>
<gene>
    <name evidence="1" type="ORF">GCM10022394_23770</name>
</gene>
<accession>A0ABP6W1J8</accession>
<proteinExistence type="predicted"/>
<sequence length="112" mass="12844">MLDPRQVTNAEQARQIVEERGLTHVKVGIFDQDGVLLGKYMRKDKFFSALEGGFAFCSVVLGWDSKDQLYDNVKYTGWHNGYPDAEVRILPHTCRELPLEDNMLLFLCEFTG</sequence>
<dbReference type="RefSeq" id="WP_344958263.1">
    <property type="nucleotide sequence ID" value="NZ_BAABCX010000003.1"/>
</dbReference>
<dbReference type="Gene3D" id="3.10.20.70">
    <property type="entry name" value="Glutamine synthetase, N-terminal domain"/>
    <property type="match status" value="1"/>
</dbReference>